<evidence type="ECO:0000256" key="2">
    <source>
        <dbReference type="ARBA" id="ARBA00022679"/>
    </source>
</evidence>
<dbReference type="Pfam" id="PF02636">
    <property type="entry name" value="Methyltransf_28"/>
    <property type="match status" value="1"/>
</dbReference>
<dbReference type="InterPro" id="IPR029063">
    <property type="entry name" value="SAM-dependent_MTases_sf"/>
</dbReference>
<dbReference type="GO" id="GO:0008168">
    <property type="term" value="F:methyltransferase activity"/>
    <property type="evidence" value="ECO:0007669"/>
    <property type="project" value="UniProtKB-KW"/>
</dbReference>
<name>A0AA86N2V4_9BACT</name>
<sequence>MLQDTEVVPQPLGDYQPVDQWQAHVNDLFHQLRGERAGEYFQTFTSSDYRLAHALAADYVERVRTRDRTWTDERRAAPLVVHEWGASHGNLAACFLSHVKSLDREGTIYPRIRYVLVDQRPQALERALAHPDLAGHRERVETICGNVEDLPAVEAGTVDRIFCNELWNEMPTKLLTKKDGEVEEEHVRPNLSEAKHAAIADWSGFIRAFVKKDAAALAGFPPFFDDVIWEREYRKVEWKDVPYRKTIMEFLKQIDEQVLVPVNLGAFATVKEAKRLLMAGAIGFSSFDAGTADVAVLNNPEKPCSGQFGGLYSVMVNLALVGAVANHLGIREALIEPQREFVGRSLGVNVITLTDLLATHPKAKNLAKWEQDRLIVQTIRALNESYHSPYRRTLHFPLSPDFPPEEREAVQGTLLSMKQDGVPDTVAYLTEEEILASLRDLETLGYERDEIDIVWGIPPAGVDYAHWSFRP</sequence>
<gene>
    <name evidence="3" type="ORF">DNFV4_04068</name>
</gene>
<organism evidence="3 4">
    <name type="scientific">Nitrospira tepida</name>
    <dbReference type="NCBI Taxonomy" id="2973512"/>
    <lineage>
        <taxon>Bacteria</taxon>
        <taxon>Pseudomonadati</taxon>
        <taxon>Nitrospirota</taxon>
        <taxon>Nitrospiria</taxon>
        <taxon>Nitrospirales</taxon>
        <taxon>Nitrospiraceae</taxon>
        <taxon>Nitrospira</taxon>
    </lineage>
</organism>
<dbReference type="AlphaFoldDB" id="A0AA86N2V4"/>
<dbReference type="Proteomes" id="UP001179121">
    <property type="component" value="Chromosome"/>
</dbReference>
<dbReference type="KEGG" id="nti:DNFV4_04068"/>
<evidence type="ECO:0000256" key="1">
    <source>
        <dbReference type="ARBA" id="ARBA00022603"/>
    </source>
</evidence>
<evidence type="ECO:0000313" key="4">
    <source>
        <dbReference type="Proteomes" id="UP001179121"/>
    </source>
</evidence>
<evidence type="ECO:0000313" key="3">
    <source>
        <dbReference type="EMBL" id="CAI4033627.1"/>
    </source>
</evidence>
<reference evidence="3" key="1">
    <citation type="submission" date="2022-10" db="EMBL/GenBank/DDBJ databases">
        <authorList>
            <person name="Koch H."/>
        </authorList>
    </citation>
    <scope>NUCLEOTIDE SEQUENCE</scope>
    <source>
        <strain evidence="3">DNF</strain>
    </source>
</reference>
<dbReference type="SUPFAM" id="SSF53335">
    <property type="entry name" value="S-adenosyl-L-methionine-dependent methyltransferases"/>
    <property type="match status" value="1"/>
</dbReference>
<dbReference type="GO" id="GO:0032259">
    <property type="term" value="P:methylation"/>
    <property type="evidence" value="ECO:0007669"/>
    <property type="project" value="UniProtKB-KW"/>
</dbReference>
<dbReference type="EMBL" id="OX365700">
    <property type="protein sequence ID" value="CAI4033627.1"/>
    <property type="molecule type" value="Genomic_DNA"/>
</dbReference>
<dbReference type="InterPro" id="IPR003788">
    <property type="entry name" value="NDUFAF7"/>
</dbReference>
<dbReference type="InterPro" id="IPR038375">
    <property type="entry name" value="NDUFAF7_sf"/>
</dbReference>
<accession>A0AA86N2V4</accession>
<dbReference type="RefSeq" id="WP_289270994.1">
    <property type="nucleotide sequence ID" value="NZ_OX365700.1"/>
</dbReference>
<keyword evidence="2" id="KW-0808">Transferase</keyword>
<proteinExistence type="predicted"/>
<protein>
    <submittedName>
        <fullName evidence="3">Uncharacterized protein</fullName>
    </submittedName>
</protein>
<dbReference type="Gene3D" id="3.40.50.12710">
    <property type="match status" value="1"/>
</dbReference>
<keyword evidence="4" id="KW-1185">Reference proteome</keyword>
<dbReference type="CDD" id="cd02440">
    <property type="entry name" value="AdoMet_MTases"/>
    <property type="match status" value="1"/>
</dbReference>
<keyword evidence="1" id="KW-0489">Methyltransferase</keyword>